<dbReference type="OrthoDB" id="428111at2759"/>
<evidence type="ECO:0000256" key="2">
    <source>
        <dbReference type="ARBA" id="ARBA00022737"/>
    </source>
</evidence>
<proteinExistence type="predicted"/>
<keyword evidence="4" id="KW-0393">Immunoglobulin domain</keyword>
<dbReference type="OMA" id="RYSCHAY"/>
<dbReference type="InterPro" id="IPR013783">
    <property type="entry name" value="Ig-like_fold"/>
</dbReference>
<evidence type="ECO:0000256" key="3">
    <source>
        <dbReference type="ARBA" id="ARBA00023157"/>
    </source>
</evidence>
<name>A0A401Q5E9_SCYTO</name>
<dbReference type="Gene3D" id="2.60.40.10">
    <property type="entry name" value="Immunoglobulins"/>
    <property type="match status" value="2"/>
</dbReference>
<dbReference type="FunFam" id="2.60.40.10:FF:000043">
    <property type="entry name" value="roundabout homolog 2 isoform X2"/>
    <property type="match status" value="1"/>
</dbReference>
<evidence type="ECO:0000313" key="7">
    <source>
        <dbReference type="Proteomes" id="UP000288216"/>
    </source>
</evidence>
<dbReference type="STRING" id="75743.A0A401Q5E9"/>
<evidence type="ECO:0000256" key="4">
    <source>
        <dbReference type="ARBA" id="ARBA00023319"/>
    </source>
</evidence>
<feature type="domain" description="Ig-like" evidence="5">
    <location>
        <begin position="1"/>
        <end position="69"/>
    </location>
</feature>
<evidence type="ECO:0000259" key="5">
    <source>
        <dbReference type="PROSITE" id="PS50835"/>
    </source>
</evidence>
<dbReference type="InterPro" id="IPR051170">
    <property type="entry name" value="Neural/epithelial_adhesion"/>
</dbReference>
<dbReference type="PROSITE" id="PS50835">
    <property type="entry name" value="IG_LIKE"/>
    <property type="match status" value="2"/>
</dbReference>
<dbReference type="SUPFAM" id="SSF48726">
    <property type="entry name" value="Immunoglobulin"/>
    <property type="match status" value="2"/>
</dbReference>
<dbReference type="PANTHER" id="PTHR12231:SF243">
    <property type="entry name" value="ROUNDABOUT HOMOLOG 1"/>
    <property type="match status" value="1"/>
</dbReference>
<dbReference type="InterPro" id="IPR013098">
    <property type="entry name" value="Ig_I-set"/>
</dbReference>
<dbReference type="InterPro" id="IPR007110">
    <property type="entry name" value="Ig-like_dom"/>
</dbReference>
<sequence length="118" mass="13306">MECQPPRGHPEPTISWKKDNALLDDKDERITIRGGKLMITNTRKSDAGKYVCVGTNMVGERDSEVGELTVLEQPYFVKKPNSQVVLVDATVEFKCEARGDPIPNVHWRNEEGILPKSR</sequence>
<keyword evidence="7" id="KW-1185">Reference proteome</keyword>
<protein>
    <recommendedName>
        <fullName evidence="5">Ig-like domain-containing protein</fullName>
    </recommendedName>
</protein>
<organism evidence="6 7">
    <name type="scientific">Scyliorhinus torazame</name>
    <name type="common">Cloudy catshark</name>
    <name type="synonym">Catulus torazame</name>
    <dbReference type="NCBI Taxonomy" id="75743"/>
    <lineage>
        <taxon>Eukaryota</taxon>
        <taxon>Metazoa</taxon>
        <taxon>Chordata</taxon>
        <taxon>Craniata</taxon>
        <taxon>Vertebrata</taxon>
        <taxon>Chondrichthyes</taxon>
        <taxon>Elasmobranchii</taxon>
        <taxon>Galeomorphii</taxon>
        <taxon>Galeoidea</taxon>
        <taxon>Carcharhiniformes</taxon>
        <taxon>Scyliorhinidae</taxon>
        <taxon>Scyliorhinus</taxon>
    </lineage>
</organism>
<accession>A0A401Q5E9</accession>
<keyword evidence="2" id="KW-0677">Repeat</keyword>
<dbReference type="InterPro" id="IPR036179">
    <property type="entry name" value="Ig-like_dom_sf"/>
</dbReference>
<keyword evidence="1" id="KW-0732">Signal</keyword>
<dbReference type="PANTHER" id="PTHR12231">
    <property type="entry name" value="CTX-RELATED TYPE I TRANSMEMBRANE PROTEIN"/>
    <property type="match status" value="1"/>
</dbReference>
<dbReference type="Proteomes" id="UP000288216">
    <property type="component" value="Unassembled WGS sequence"/>
</dbReference>
<gene>
    <name evidence="6" type="ORF">scyTo_0017235</name>
</gene>
<dbReference type="Pfam" id="PF07679">
    <property type="entry name" value="I-set"/>
    <property type="match status" value="2"/>
</dbReference>
<comment type="caution">
    <text evidence="6">The sequence shown here is derived from an EMBL/GenBank/DDBJ whole genome shotgun (WGS) entry which is preliminary data.</text>
</comment>
<dbReference type="SMART" id="SM00408">
    <property type="entry name" value="IGc2"/>
    <property type="match status" value="1"/>
</dbReference>
<dbReference type="EMBL" id="BFAA01011022">
    <property type="protein sequence ID" value="GCB80582.1"/>
    <property type="molecule type" value="Genomic_DNA"/>
</dbReference>
<feature type="domain" description="Ig-like" evidence="5">
    <location>
        <begin position="74"/>
        <end position="118"/>
    </location>
</feature>
<evidence type="ECO:0000313" key="6">
    <source>
        <dbReference type="EMBL" id="GCB80582.1"/>
    </source>
</evidence>
<dbReference type="InterPro" id="IPR003598">
    <property type="entry name" value="Ig_sub2"/>
</dbReference>
<reference evidence="6 7" key="1">
    <citation type="journal article" date="2018" name="Nat. Ecol. Evol.">
        <title>Shark genomes provide insights into elasmobranch evolution and the origin of vertebrates.</title>
        <authorList>
            <person name="Hara Y"/>
            <person name="Yamaguchi K"/>
            <person name="Onimaru K"/>
            <person name="Kadota M"/>
            <person name="Koyanagi M"/>
            <person name="Keeley SD"/>
            <person name="Tatsumi K"/>
            <person name="Tanaka K"/>
            <person name="Motone F"/>
            <person name="Kageyama Y"/>
            <person name="Nozu R"/>
            <person name="Adachi N"/>
            <person name="Nishimura O"/>
            <person name="Nakagawa R"/>
            <person name="Tanegashima C"/>
            <person name="Kiyatake I"/>
            <person name="Matsumoto R"/>
            <person name="Murakumo K"/>
            <person name="Nishida K"/>
            <person name="Terakita A"/>
            <person name="Kuratani S"/>
            <person name="Sato K"/>
            <person name="Hyodo S Kuraku.S."/>
        </authorList>
    </citation>
    <scope>NUCLEOTIDE SEQUENCE [LARGE SCALE GENOMIC DNA]</scope>
</reference>
<dbReference type="AlphaFoldDB" id="A0A401Q5E9"/>
<keyword evidence="3" id="KW-1015">Disulfide bond</keyword>
<evidence type="ECO:0000256" key="1">
    <source>
        <dbReference type="ARBA" id="ARBA00022729"/>
    </source>
</evidence>